<dbReference type="RefSeq" id="WP_188881904.1">
    <property type="nucleotide sequence ID" value="NZ_BMOY01000017.1"/>
</dbReference>
<dbReference type="Proteomes" id="UP000637695">
    <property type="component" value="Unassembled WGS sequence"/>
</dbReference>
<gene>
    <name evidence="1" type="ORF">GCM10010885_12880</name>
</gene>
<protein>
    <recommendedName>
        <fullName evidence="3">Glycosyl transferase family 2</fullName>
    </recommendedName>
</protein>
<comment type="caution">
    <text evidence="1">The sequence shown here is derived from an EMBL/GenBank/DDBJ whole genome shotgun (WGS) entry which is preliminary data.</text>
</comment>
<evidence type="ECO:0000313" key="1">
    <source>
        <dbReference type="EMBL" id="GGJ05217.1"/>
    </source>
</evidence>
<dbReference type="EMBL" id="BMOY01000017">
    <property type="protein sequence ID" value="GGJ05217.1"/>
    <property type="molecule type" value="Genomic_DNA"/>
</dbReference>
<dbReference type="AlphaFoldDB" id="A0A917K8S3"/>
<evidence type="ECO:0000313" key="2">
    <source>
        <dbReference type="Proteomes" id="UP000637695"/>
    </source>
</evidence>
<organism evidence="1 2">
    <name type="scientific">Alicyclobacillus cellulosilyticus</name>
    <dbReference type="NCBI Taxonomy" id="1003997"/>
    <lineage>
        <taxon>Bacteria</taxon>
        <taxon>Bacillati</taxon>
        <taxon>Bacillota</taxon>
        <taxon>Bacilli</taxon>
        <taxon>Bacillales</taxon>
        <taxon>Alicyclobacillaceae</taxon>
        <taxon>Alicyclobacillus</taxon>
    </lineage>
</organism>
<reference evidence="1" key="2">
    <citation type="submission" date="2020-09" db="EMBL/GenBank/DDBJ databases">
        <authorList>
            <person name="Sun Q."/>
            <person name="Ohkuma M."/>
        </authorList>
    </citation>
    <scope>NUCLEOTIDE SEQUENCE</scope>
    <source>
        <strain evidence="1">JCM 18487</strain>
    </source>
</reference>
<proteinExistence type="predicted"/>
<reference evidence="1" key="1">
    <citation type="journal article" date="2014" name="Int. J. Syst. Evol. Microbiol.">
        <title>Complete genome sequence of Corynebacterium casei LMG S-19264T (=DSM 44701T), isolated from a smear-ripened cheese.</title>
        <authorList>
            <consortium name="US DOE Joint Genome Institute (JGI-PGF)"/>
            <person name="Walter F."/>
            <person name="Albersmeier A."/>
            <person name="Kalinowski J."/>
            <person name="Ruckert C."/>
        </authorList>
    </citation>
    <scope>NUCLEOTIDE SEQUENCE</scope>
    <source>
        <strain evidence="1">JCM 18487</strain>
    </source>
</reference>
<sequence length="142" mass="16263">MFWSVVLWILTLYGAWALVRHTVSFWRRRHAAQVPVRFVLIVQDSEDGVEGWLRQLMALARNRPGDRGIVVLDVNSMDGTRFIVEAFARRHDEVRYERVVTEGDLPLRLQRWVDGSAITCVVNGRQGSRSAGLEQALAMWDG</sequence>
<evidence type="ECO:0008006" key="3">
    <source>
        <dbReference type="Google" id="ProtNLM"/>
    </source>
</evidence>
<accession>A0A917K8S3</accession>
<keyword evidence="2" id="KW-1185">Reference proteome</keyword>
<name>A0A917K8S3_9BACL</name>